<evidence type="ECO:0000259" key="4">
    <source>
        <dbReference type="PROSITE" id="PS50053"/>
    </source>
</evidence>
<evidence type="ECO:0000313" key="5">
    <source>
        <dbReference type="EMBL" id="CAE7700663.1"/>
    </source>
</evidence>
<evidence type="ECO:0000313" key="6">
    <source>
        <dbReference type="Proteomes" id="UP000649617"/>
    </source>
</evidence>
<dbReference type="InterPro" id="IPR002110">
    <property type="entry name" value="Ankyrin_rpt"/>
</dbReference>
<evidence type="ECO:0000256" key="2">
    <source>
        <dbReference type="ARBA" id="ARBA00023043"/>
    </source>
</evidence>
<reference evidence="5" key="1">
    <citation type="submission" date="2021-02" db="EMBL/GenBank/DDBJ databases">
        <authorList>
            <person name="Dougan E. K."/>
            <person name="Rhodes N."/>
            <person name="Thang M."/>
            <person name="Chan C."/>
        </authorList>
    </citation>
    <scope>NUCLEOTIDE SEQUENCE</scope>
</reference>
<accession>A0A812WY47</accession>
<dbReference type="SUPFAM" id="SSF48403">
    <property type="entry name" value="Ankyrin repeat"/>
    <property type="match status" value="1"/>
</dbReference>
<dbReference type="OrthoDB" id="426293at2759"/>
<gene>
    <name evidence="5" type="primary">mask</name>
    <name evidence="5" type="ORF">SPIL2461_LOCUS19700</name>
</gene>
<dbReference type="PROSITE" id="PS50053">
    <property type="entry name" value="UBIQUITIN_2"/>
    <property type="match status" value="1"/>
</dbReference>
<dbReference type="PANTHER" id="PTHR24171">
    <property type="entry name" value="ANKYRIN REPEAT DOMAIN-CONTAINING PROTEIN 39-RELATED"/>
    <property type="match status" value="1"/>
</dbReference>
<keyword evidence="6" id="KW-1185">Reference proteome</keyword>
<dbReference type="Gene3D" id="3.10.20.90">
    <property type="entry name" value="Phosphatidylinositol 3-kinase Catalytic Subunit, Chain A, domain 1"/>
    <property type="match status" value="1"/>
</dbReference>
<evidence type="ECO:0000256" key="3">
    <source>
        <dbReference type="PROSITE-ProRule" id="PRU00023"/>
    </source>
</evidence>
<dbReference type="SUPFAM" id="SSF54236">
    <property type="entry name" value="Ubiquitin-like"/>
    <property type="match status" value="1"/>
</dbReference>
<dbReference type="InterPro" id="IPR029071">
    <property type="entry name" value="Ubiquitin-like_domsf"/>
</dbReference>
<dbReference type="GO" id="GO:0085020">
    <property type="term" value="P:protein K6-linked ubiquitination"/>
    <property type="evidence" value="ECO:0007669"/>
    <property type="project" value="TreeGrafter"/>
</dbReference>
<keyword evidence="1" id="KW-0677">Repeat</keyword>
<dbReference type="Proteomes" id="UP000649617">
    <property type="component" value="Unassembled WGS sequence"/>
</dbReference>
<dbReference type="SMART" id="SM00248">
    <property type="entry name" value="ANK"/>
    <property type="match status" value="2"/>
</dbReference>
<sequence>MIHVWTVSGQELPAISLEDVRDVRDLKSTLRRLHGFPICMQQLLHNGNSLEDSTQLGPSSDMSMQLVLSAPSSAKQPREAANELLEACEMGSLLVTRLLLEAGAHKDEQDTTGYTALMCAASHGHEEIVQLLLEAGADKDARAQLSCMQQAMAPRCQ</sequence>
<dbReference type="EMBL" id="CAJNIZ010044775">
    <property type="protein sequence ID" value="CAE7700663.1"/>
    <property type="molecule type" value="Genomic_DNA"/>
</dbReference>
<feature type="repeat" description="ANK" evidence="3">
    <location>
        <begin position="112"/>
        <end position="144"/>
    </location>
</feature>
<dbReference type="Pfam" id="PF12796">
    <property type="entry name" value="Ank_2"/>
    <property type="match status" value="1"/>
</dbReference>
<keyword evidence="2 3" id="KW-0040">ANK repeat</keyword>
<dbReference type="AlphaFoldDB" id="A0A812WY47"/>
<evidence type="ECO:0000256" key="1">
    <source>
        <dbReference type="ARBA" id="ARBA00022737"/>
    </source>
</evidence>
<name>A0A812WY47_SYMPI</name>
<dbReference type="Gene3D" id="1.25.40.20">
    <property type="entry name" value="Ankyrin repeat-containing domain"/>
    <property type="match status" value="1"/>
</dbReference>
<dbReference type="InterPro" id="IPR036770">
    <property type="entry name" value="Ankyrin_rpt-contain_sf"/>
</dbReference>
<dbReference type="PROSITE" id="PS50088">
    <property type="entry name" value="ANK_REPEAT"/>
    <property type="match status" value="1"/>
</dbReference>
<feature type="domain" description="Ubiquitin-like" evidence="4">
    <location>
        <begin position="1"/>
        <end position="57"/>
    </location>
</feature>
<proteinExistence type="predicted"/>
<dbReference type="InterPro" id="IPR000626">
    <property type="entry name" value="Ubiquitin-like_dom"/>
</dbReference>
<organism evidence="5 6">
    <name type="scientific">Symbiodinium pilosum</name>
    <name type="common">Dinoflagellate</name>
    <dbReference type="NCBI Taxonomy" id="2952"/>
    <lineage>
        <taxon>Eukaryota</taxon>
        <taxon>Sar</taxon>
        <taxon>Alveolata</taxon>
        <taxon>Dinophyceae</taxon>
        <taxon>Suessiales</taxon>
        <taxon>Symbiodiniaceae</taxon>
        <taxon>Symbiodinium</taxon>
    </lineage>
</organism>
<comment type="caution">
    <text evidence="5">The sequence shown here is derived from an EMBL/GenBank/DDBJ whole genome shotgun (WGS) entry which is preliminary data.</text>
</comment>
<dbReference type="GO" id="GO:0004842">
    <property type="term" value="F:ubiquitin-protein transferase activity"/>
    <property type="evidence" value="ECO:0007669"/>
    <property type="project" value="TreeGrafter"/>
</dbReference>
<dbReference type="PROSITE" id="PS50297">
    <property type="entry name" value="ANK_REP_REGION"/>
    <property type="match status" value="1"/>
</dbReference>
<dbReference type="PANTHER" id="PTHR24171:SF8">
    <property type="entry name" value="BRCA1-ASSOCIATED RING DOMAIN PROTEIN 1"/>
    <property type="match status" value="1"/>
</dbReference>
<protein>
    <submittedName>
        <fullName evidence="5">Mask protein</fullName>
    </submittedName>
</protein>